<dbReference type="Pfam" id="PF21948">
    <property type="entry name" value="LplA-B_cat"/>
    <property type="match status" value="1"/>
</dbReference>
<dbReference type="InterPro" id="IPR004143">
    <property type="entry name" value="BPL_LPL_catalytic"/>
</dbReference>
<accession>A0A1H2VPC1</accession>
<name>A0A1H2VPC1_9RHOB</name>
<dbReference type="SUPFAM" id="SSF55681">
    <property type="entry name" value="Class II aaRS and biotin synthetases"/>
    <property type="match status" value="1"/>
</dbReference>
<proteinExistence type="predicted"/>
<evidence type="ECO:0000313" key="3">
    <source>
        <dbReference type="Proteomes" id="UP000183076"/>
    </source>
</evidence>
<dbReference type="PROSITE" id="PS51733">
    <property type="entry name" value="BPL_LPL_CATALYTIC"/>
    <property type="match status" value="1"/>
</dbReference>
<dbReference type="STRING" id="60137.SAMN04488041_10314"/>
<gene>
    <name evidence="2" type="ORF">SAMN04488041_10314</name>
</gene>
<feature type="domain" description="BPL/LPL catalytic" evidence="1">
    <location>
        <begin position="25"/>
        <end position="213"/>
    </location>
</feature>
<dbReference type="RefSeq" id="WP_074635219.1">
    <property type="nucleotide sequence ID" value="NZ_CP160849.1"/>
</dbReference>
<dbReference type="Gene3D" id="3.30.930.10">
    <property type="entry name" value="Bira Bifunctional Protein, Domain 2"/>
    <property type="match status" value="1"/>
</dbReference>
<dbReference type="GeneID" id="94021133"/>
<dbReference type="Proteomes" id="UP000183076">
    <property type="component" value="Unassembled WGS sequence"/>
</dbReference>
<evidence type="ECO:0000313" key="2">
    <source>
        <dbReference type="EMBL" id="SDW70138.1"/>
    </source>
</evidence>
<evidence type="ECO:0000259" key="1">
    <source>
        <dbReference type="PROSITE" id="PS51733"/>
    </source>
</evidence>
<reference evidence="3" key="1">
    <citation type="submission" date="2016-10" db="EMBL/GenBank/DDBJ databases">
        <authorList>
            <person name="Varghese N."/>
            <person name="Submissions S."/>
        </authorList>
    </citation>
    <scope>NUCLEOTIDE SEQUENCE [LARGE SCALE GENOMIC DNA]</scope>
    <source>
        <strain evidence="3">DSM 10014</strain>
    </source>
</reference>
<dbReference type="EMBL" id="FNNB01000003">
    <property type="protein sequence ID" value="SDW70138.1"/>
    <property type="molecule type" value="Genomic_DNA"/>
</dbReference>
<dbReference type="AlphaFoldDB" id="A0A1H2VPC1"/>
<dbReference type="InterPro" id="IPR045864">
    <property type="entry name" value="aa-tRNA-synth_II/BPL/LPL"/>
</dbReference>
<organism evidence="2 3">
    <name type="scientific">Sulfitobacter pontiacus</name>
    <dbReference type="NCBI Taxonomy" id="60137"/>
    <lineage>
        <taxon>Bacteria</taxon>
        <taxon>Pseudomonadati</taxon>
        <taxon>Pseudomonadota</taxon>
        <taxon>Alphaproteobacteria</taxon>
        <taxon>Rhodobacterales</taxon>
        <taxon>Roseobacteraceae</taxon>
        <taxon>Sulfitobacter</taxon>
    </lineage>
</organism>
<protein>
    <recommendedName>
        <fullName evidence="1">BPL/LPL catalytic domain-containing protein</fullName>
    </recommendedName>
</protein>
<sequence>MNAPLTYVEGVAEGLALEAAAFAAQGAVTCLWSPRRRALVCPASLRLKPGFETAKRNSATRGWPLHLRPTGGGAVPQGPGVLNLALAFTADRTFTIEDGYRLITRIIQNAIPAGWATGATPNSFCDGAWNLSLKGRKVVGTAQRIRPVGNGQRRILAHALILVEGDLAAGAAAVDAFQRDLSLGPIDAGVHTTLDRAIPSQRDPMNTLAASLNEIAQRDILRATQHLGRRAA</sequence>